<reference evidence="2" key="1">
    <citation type="submission" date="2022-08" db="UniProtKB">
        <authorList>
            <consortium name="EnsemblMetazoa"/>
        </authorList>
    </citation>
    <scope>IDENTIFICATION</scope>
    <source>
        <strain evidence="2">Israel</strain>
    </source>
</reference>
<dbReference type="EnsemblMetazoa" id="PPAI010475-RA">
    <property type="protein sequence ID" value="PPAI010475-PA"/>
    <property type="gene ID" value="PPAI010475"/>
</dbReference>
<dbReference type="Gene3D" id="3.30.420.10">
    <property type="entry name" value="Ribonuclease H-like superfamily/Ribonuclease H"/>
    <property type="match status" value="1"/>
</dbReference>
<dbReference type="Proteomes" id="UP000092462">
    <property type="component" value="Unassembled WGS sequence"/>
</dbReference>
<evidence type="ECO:0000313" key="2">
    <source>
        <dbReference type="EnsemblMetazoa" id="PPAI010475-PA"/>
    </source>
</evidence>
<evidence type="ECO:0000313" key="3">
    <source>
        <dbReference type="Proteomes" id="UP000092462"/>
    </source>
</evidence>
<dbReference type="SUPFAM" id="SSF53098">
    <property type="entry name" value="Ribonuclease H-like"/>
    <property type="match status" value="1"/>
</dbReference>
<accession>A0A1B0DPN9</accession>
<dbReference type="AlphaFoldDB" id="A0A1B0DPN9"/>
<dbReference type="InterPro" id="IPR036397">
    <property type="entry name" value="RNaseH_sf"/>
</dbReference>
<dbReference type="InterPro" id="IPR012337">
    <property type="entry name" value="RNaseH-like_sf"/>
</dbReference>
<organism evidence="2 3">
    <name type="scientific">Phlebotomus papatasi</name>
    <name type="common">Sandfly</name>
    <dbReference type="NCBI Taxonomy" id="29031"/>
    <lineage>
        <taxon>Eukaryota</taxon>
        <taxon>Metazoa</taxon>
        <taxon>Ecdysozoa</taxon>
        <taxon>Arthropoda</taxon>
        <taxon>Hexapoda</taxon>
        <taxon>Insecta</taxon>
        <taxon>Pterygota</taxon>
        <taxon>Neoptera</taxon>
        <taxon>Endopterygota</taxon>
        <taxon>Diptera</taxon>
        <taxon>Nematocera</taxon>
        <taxon>Psychodoidea</taxon>
        <taxon>Psychodidae</taxon>
        <taxon>Phlebotomus</taxon>
        <taxon>Phlebotomus</taxon>
    </lineage>
</organism>
<dbReference type="InterPro" id="IPR001584">
    <property type="entry name" value="Integrase_cat-core"/>
</dbReference>
<name>A0A1B0DPN9_PHLPP</name>
<sequence>MFGNPRRIITDRGTAFTAQKFEKHCEENKIELHHIATGVPRGNGQVERIHRVIIPMITKLAIEKPEEWYKHVPKVQKHLNQTYQRSIDCSPFELMIGVKMRDPADIHLTSILEEEFRNEFIESRDEMRRHAKQQILKVQAENKRTYDKRRKPPRKYHVGDLVAIEKTQFGTGQKVKPKFLGPYEVSSLVVDFTANIQTNLVNASIIVST</sequence>
<dbReference type="InterPro" id="IPR050951">
    <property type="entry name" value="Retrovirus_Pol_polyprotein"/>
</dbReference>
<proteinExistence type="predicted"/>
<keyword evidence="3" id="KW-1185">Reference proteome</keyword>
<protein>
    <recommendedName>
        <fullName evidence="1">Integrase catalytic domain-containing protein</fullName>
    </recommendedName>
</protein>
<feature type="domain" description="Integrase catalytic" evidence="1">
    <location>
        <begin position="1"/>
        <end position="99"/>
    </location>
</feature>
<dbReference type="PANTHER" id="PTHR37984">
    <property type="entry name" value="PROTEIN CBG26694"/>
    <property type="match status" value="1"/>
</dbReference>
<dbReference type="GO" id="GO:0003676">
    <property type="term" value="F:nucleic acid binding"/>
    <property type="evidence" value="ECO:0007669"/>
    <property type="project" value="InterPro"/>
</dbReference>
<dbReference type="VEuPathDB" id="VectorBase:PPAI010475"/>
<dbReference type="EMBL" id="AJVK01008189">
    <property type="status" value="NOT_ANNOTATED_CDS"/>
    <property type="molecule type" value="Genomic_DNA"/>
</dbReference>
<dbReference type="PROSITE" id="PS50994">
    <property type="entry name" value="INTEGRASE"/>
    <property type="match status" value="1"/>
</dbReference>
<evidence type="ECO:0000259" key="1">
    <source>
        <dbReference type="PROSITE" id="PS50994"/>
    </source>
</evidence>
<dbReference type="GO" id="GO:0015074">
    <property type="term" value="P:DNA integration"/>
    <property type="evidence" value="ECO:0007669"/>
    <property type="project" value="InterPro"/>
</dbReference>
<dbReference type="PANTHER" id="PTHR37984:SF5">
    <property type="entry name" value="PROTEIN NYNRIN-LIKE"/>
    <property type="match status" value="1"/>
</dbReference>